<reference evidence="2 3" key="1">
    <citation type="submission" date="2015-02" db="EMBL/GenBank/DDBJ databases">
        <title>Draft genome sequence of Aspergillus parasiticus SU-1.</title>
        <authorList>
            <person name="Yu J."/>
            <person name="Fedorova N."/>
            <person name="Yin Y."/>
            <person name="Losada L."/>
            <person name="Zafar N."/>
            <person name="Taujale R."/>
            <person name="Ehrlich K.C."/>
            <person name="Bhatnagar D."/>
            <person name="Cleveland T.E."/>
            <person name="Bennett J.W."/>
            <person name="Nierman W.C."/>
        </authorList>
    </citation>
    <scope>NUCLEOTIDE SEQUENCE [LARGE SCALE GENOMIC DNA]</scope>
    <source>
        <strain evidence="3">ATCC 56775 / NRRL 5862 / SRRC 143 / SU-1</strain>
    </source>
</reference>
<gene>
    <name evidence="2" type="ORF">P875_00117308</name>
</gene>
<feature type="signal peptide" evidence="1">
    <location>
        <begin position="1"/>
        <end position="24"/>
    </location>
</feature>
<protein>
    <submittedName>
        <fullName evidence="2">Uncharacterized protein</fullName>
    </submittedName>
</protein>
<feature type="chain" id="PRO_5002443421" evidence="1">
    <location>
        <begin position="25"/>
        <end position="162"/>
    </location>
</feature>
<organism evidence="2 3">
    <name type="scientific">Aspergillus parasiticus (strain ATCC 56775 / NRRL 5862 / SRRC 143 / SU-1)</name>
    <dbReference type="NCBI Taxonomy" id="1403190"/>
    <lineage>
        <taxon>Eukaryota</taxon>
        <taxon>Fungi</taxon>
        <taxon>Dikarya</taxon>
        <taxon>Ascomycota</taxon>
        <taxon>Pezizomycotina</taxon>
        <taxon>Eurotiomycetes</taxon>
        <taxon>Eurotiomycetidae</taxon>
        <taxon>Eurotiales</taxon>
        <taxon>Aspergillaceae</taxon>
        <taxon>Aspergillus</taxon>
        <taxon>Aspergillus subgen. Circumdati</taxon>
    </lineage>
</organism>
<keyword evidence="1" id="KW-0732">Signal</keyword>
<comment type="caution">
    <text evidence="2">The sequence shown here is derived from an EMBL/GenBank/DDBJ whole genome shotgun (WGS) entry which is preliminary data.</text>
</comment>
<evidence type="ECO:0000313" key="2">
    <source>
        <dbReference type="EMBL" id="KJK67320.1"/>
    </source>
</evidence>
<evidence type="ECO:0000256" key="1">
    <source>
        <dbReference type="SAM" id="SignalP"/>
    </source>
</evidence>
<name>A0A0F0IHY8_ASPPU</name>
<dbReference type="Proteomes" id="UP000033540">
    <property type="component" value="Unassembled WGS sequence"/>
</dbReference>
<dbReference type="AlphaFoldDB" id="A0A0F0IHY8"/>
<dbReference type="STRING" id="1403190.A0A0F0IHY8"/>
<dbReference type="EMBL" id="JZEE01000197">
    <property type="protein sequence ID" value="KJK67320.1"/>
    <property type="molecule type" value="Genomic_DNA"/>
</dbReference>
<evidence type="ECO:0000313" key="3">
    <source>
        <dbReference type="Proteomes" id="UP000033540"/>
    </source>
</evidence>
<proteinExistence type="predicted"/>
<dbReference type="Gene3D" id="2.60.40.2970">
    <property type="match status" value="1"/>
</dbReference>
<dbReference type="OrthoDB" id="4664297at2759"/>
<accession>A0A0F0IHY8</accession>
<sequence>MMGAAVALQVLLAPQLVSIDQASSQQTAVSVKASIQNPSNEPVTMLKWGTPFDPKAGILGVFQVQDETDGQAVPLDTIKFSRKLPPAADDLLEIAPESTVDTVVTLPPMPLQSGHDFSIRAQGRWHAVWETPVSDIHNDKLEQLSDADRGDFESNTVQFKIE</sequence>